<accession>A0A225VZE9</accession>
<dbReference type="OrthoDB" id="129224at2759"/>
<evidence type="ECO:0000313" key="1">
    <source>
        <dbReference type="EMBL" id="OWZ10504.1"/>
    </source>
</evidence>
<sequence>MQSPLTARSFVLLTPDMINFDWDCPIYGKVKKVNLRTVQVEGLHSAAGNTWSVRKLALVNSRVSAQEAQSNTTGPLLRQAVVAEHDVAFHFGQVITVSGSEAVVRLSDETVETSITTITPIAPVVAVLLQNLAFSKSEWSLEEILEMSNSIVDKICGSGTTAGSRDIGTILELQATSDGSHVKARCSLDDADLRQLLHQIQQRHIQELQAAFASAPIKPQSGFQKQQVVPKSRDVSHNKINRVIKTEPSIPPEIYALLPSKNDKRLCLRYLSNAGCKSDSATSCHALSRAHFIPDSLDNRVRDLITAKFGGLKDEYTNL</sequence>
<keyword evidence="2" id="KW-1185">Reference proteome</keyword>
<protein>
    <submittedName>
        <fullName evidence="1">Uncharacterized protein</fullName>
    </submittedName>
</protein>
<proteinExistence type="predicted"/>
<name>A0A225VZE9_9STRA</name>
<comment type="caution">
    <text evidence="1">The sequence shown here is derived from an EMBL/GenBank/DDBJ whole genome shotgun (WGS) entry which is preliminary data.</text>
</comment>
<evidence type="ECO:0000313" key="2">
    <source>
        <dbReference type="Proteomes" id="UP000198211"/>
    </source>
</evidence>
<dbReference type="Proteomes" id="UP000198211">
    <property type="component" value="Unassembled WGS sequence"/>
</dbReference>
<dbReference type="STRING" id="4795.A0A225VZE9"/>
<reference evidence="2" key="1">
    <citation type="submission" date="2017-03" db="EMBL/GenBank/DDBJ databases">
        <title>Phytopthora megakarya and P. palmivora, two closely related causual agents of cacao black pod achieved similar genome size and gene model numbers by different mechanisms.</title>
        <authorList>
            <person name="Ali S."/>
            <person name="Shao J."/>
            <person name="Larry D.J."/>
            <person name="Kronmiller B."/>
            <person name="Shen D."/>
            <person name="Strem M.D."/>
            <person name="Melnick R.L."/>
            <person name="Guiltinan M.J."/>
            <person name="Tyler B.M."/>
            <person name="Meinhardt L.W."/>
            <person name="Bailey B.A."/>
        </authorList>
    </citation>
    <scope>NUCLEOTIDE SEQUENCE [LARGE SCALE GENOMIC DNA]</scope>
    <source>
        <strain evidence="2">zdho120</strain>
    </source>
</reference>
<dbReference type="AlphaFoldDB" id="A0A225VZE9"/>
<organism evidence="1 2">
    <name type="scientific">Phytophthora megakarya</name>
    <dbReference type="NCBI Taxonomy" id="4795"/>
    <lineage>
        <taxon>Eukaryota</taxon>
        <taxon>Sar</taxon>
        <taxon>Stramenopiles</taxon>
        <taxon>Oomycota</taxon>
        <taxon>Peronosporomycetes</taxon>
        <taxon>Peronosporales</taxon>
        <taxon>Peronosporaceae</taxon>
        <taxon>Phytophthora</taxon>
    </lineage>
</organism>
<gene>
    <name evidence="1" type="ORF">PHMEG_00016644</name>
</gene>
<dbReference type="EMBL" id="NBNE01002426">
    <property type="protein sequence ID" value="OWZ10504.1"/>
    <property type="molecule type" value="Genomic_DNA"/>
</dbReference>